<dbReference type="PROSITE" id="PS51186">
    <property type="entry name" value="GNAT"/>
    <property type="match status" value="1"/>
</dbReference>
<evidence type="ECO:0000256" key="2">
    <source>
        <dbReference type="ARBA" id="ARBA00023315"/>
    </source>
</evidence>
<accession>A0A2H1I0Z3</accession>
<dbReference type="Gene3D" id="3.40.630.30">
    <property type="match status" value="1"/>
</dbReference>
<evidence type="ECO:0000259" key="3">
    <source>
        <dbReference type="PROSITE" id="PS51186"/>
    </source>
</evidence>
<dbReference type="InterPro" id="IPR050680">
    <property type="entry name" value="YpeA/RimI_acetyltransf"/>
</dbReference>
<dbReference type="EC" id="2.3.1.128" evidence="4"/>
<proteinExistence type="predicted"/>
<sequence length="162" mass="17570">MSDATEQDDVVISDVHWWDLAEIADNDSRVFGATAWTVQYYWAVMAQPGTVMLMARTASAGQRSSDSAGELAGWIVMSVGGDEGDVMTIATTAAARGHGIGRSLLTSGIGWARQQGAHVVHLEVDEHNEPALGLYRTFGFAEWGRRPDYYPGADAILMQLRP</sequence>
<evidence type="ECO:0000313" key="5">
    <source>
        <dbReference type="Proteomes" id="UP000234342"/>
    </source>
</evidence>
<name>A0A2H1I0Z3_9MICO</name>
<evidence type="ECO:0000256" key="1">
    <source>
        <dbReference type="ARBA" id="ARBA00022679"/>
    </source>
</evidence>
<keyword evidence="5" id="KW-1185">Reference proteome</keyword>
<dbReference type="CDD" id="cd04301">
    <property type="entry name" value="NAT_SF"/>
    <property type="match status" value="1"/>
</dbReference>
<dbReference type="InterPro" id="IPR016181">
    <property type="entry name" value="Acyl_CoA_acyltransferase"/>
</dbReference>
<protein>
    <submittedName>
        <fullName evidence="4">Ribosomal-protein-alanine N-acetyltransferase</fullName>
        <ecNumber evidence="4">2.3.1.128</ecNumber>
    </submittedName>
</protein>
<dbReference type="SUPFAM" id="SSF55729">
    <property type="entry name" value="Acyl-CoA N-acyltransferases (Nat)"/>
    <property type="match status" value="1"/>
</dbReference>
<dbReference type="GO" id="GO:0016747">
    <property type="term" value="F:acyltransferase activity, transferring groups other than amino-acyl groups"/>
    <property type="evidence" value="ECO:0007669"/>
    <property type="project" value="InterPro"/>
</dbReference>
<keyword evidence="1 4" id="KW-0808">Transferase</keyword>
<dbReference type="InterPro" id="IPR000182">
    <property type="entry name" value="GNAT_dom"/>
</dbReference>
<dbReference type="RefSeq" id="WP_101641681.1">
    <property type="nucleotide sequence ID" value="NZ_FXZE01000002.1"/>
</dbReference>
<keyword evidence="2 4" id="KW-0012">Acyltransferase</keyword>
<dbReference type="Pfam" id="PF00583">
    <property type="entry name" value="Acetyltransf_1"/>
    <property type="match status" value="1"/>
</dbReference>
<evidence type="ECO:0000313" key="4">
    <source>
        <dbReference type="EMBL" id="SMX68843.1"/>
    </source>
</evidence>
<organism evidence="4 5">
    <name type="scientific">Brevibacterium antiquum</name>
    <dbReference type="NCBI Taxonomy" id="234835"/>
    <lineage>
        <taxon>Bacteria</taxon>
        <taxon>Bacillati</taxon>
        <taxon>Actinomycetota</taxon>
        <taxon>Actinomycetes</taxon>
        <taxon>Micrococcales</taxon>
        <taxon>Brevibacteriaceae</taxon>
        <taxon>Brevibacterium</taxon>
    </lineage>
</organism>
<dbReference type="EMBL" id="FXZE01000002">
    <property type="protein sequence ID" value="SMX68843.1"/>
    <property type="molecule type" value="Genomic_DNA"/>
</dbReference>
<dbReference type="PANTHER" id="PTHR43420:SF12">
    <property type="entry name" value="N-ACETYLTRANSFERASE DOMAIN-CONTAINING PROTEIN"/>
    <property type="match status" value="1"/>
</dbReference>
<feature type="domain" description="N-acetyltransferase" evidence="3">
    <location>
        <begin position="10"/>
        <end position="162"/>
    </location>
</feature>
<dbReference type="AlphaFoldDB" id="A0A2H1I0Z3"/>
<reference evidence="5" key="1">
    <citation type="submission" date="2017-03" db="EMBL/GenBank/DDBJ databases">
        <authorList>
            <person name="Monnet C."/>
        </authorList>
    </citation>
    <scope>NUCLEOTIDE SEQUENCE [LARGE SCALE GENOMIC DNA]</scope>
    <source>
        <strain evidence="5">P10</strain>
    </source>
</reference>
<dbReference type="Proteomes" id="UP000234342">
    <property type="component" value="Unassembled WGS sequence"/>
</dbReference>
<gene>
    <name evidence="4" type="ORF">BANT10_00418</name>
</gene>
<dbReference type="PANTHER" id="PTHR43420">
    <property type="entry name" value="ACETYLTRANSFERASE"/>
    <property type="match status" value="1"/>
</dbReference>